<gene>
    <name evidence="2" type="ORF">BCL79_1101</name>
</gene>
<keyword evidence="1" id="KW-1133">Transmembrane helix</keyword>
<organism evidence="2 3">
    <name type="scientific">Stenotrophomonas rhizophila</name>
    <dbReference type="NCBI Taxonomy" id="216778"/>
    <lineage>
        <taxon>Bacteria</taxon>
        <taxon>Pseudomonadati</taxon>
        <taxon>Pseudomonadota</taxon>
        <taxon>Gammaproteobacteria</taxon>
        <taxon>Lysobacterales</taxon>
        <taxon>Lysobacteraceae</taxon>
        <taxon>Stenotrophomonas</taxon>
    </lineage>
</organism>
<keyword evidence="1" id="KW-0812">Transmembrane</keyword>
<protein>
    <recommendedName>
        <fullName evidence="4">Transmembrane protein</fullName>
    </recommendedName>
</protein>
<dbReference type="Proteomes" id="UP000274786">
    <property type="component" value="Unassembled WGS sequence"/>
</dbReference>
<feature type="transmembrane region" description="Helical" evidence="1">
    <location>
        <begin position="28"/>
        <end position="54"/>
    </location>
</feature>
<feature type="transmembrane region" description="Helical" evidence="1">
    <location>
        <begin position="98"/>
        <end position="117"/>
    </location>
</feature>
<feature type="transmembrane region" description="Helical" evidence="1">
    <location>
        <begin position="75"/>
        <end position="92"/>
    </location>
</feature>
<evidence type="ECO:0000313" key="3">
    <source>
        <dbReference type="Proteomes" id="UP000274786"/>
    </source>
</evidence>
<comment type="caution">
    <text evidence="2">The sequence shown here is derived from an EMBL/GenBank/DDBJ whole genome shotgun (WGS) entry which is preliminary data.</text>
</comment>
<accession>A0A498CIA4</accession>
<keyword evidence="1" id="KW-0472">Membrane</keyword>
<reference evidence="2 3" key="1">
    <citation type="submission" date="2018-10" db="EMBL/GenBank/DDBJ databases">
        <title>Comparative analysis of microorganisms from saline springs in Andes Mountain Range, Colombia.</title>
        <authorList>
            <person name="Rubin E."/>
        </authorList>
    </citation>
    <scope>NUCLEOTIDE SEQUENCE [LARGE SCALE GENOMIC DNA]</scope>
    <source>
        <strain evidence="2 3">USBA GBX 843</strain>
    </source>
</reference>
<sequence>MPIGFPHALPRFLPGLPRPAARAGGRPMITVALTSLGFCSLALAGSAFSALALYAASPHCRWPRLRRAGRLGRQISLVAAVAALWLWIANLGIATGVVVMLCSWMLVAVLLPLLAAWHRPAQVMR</sequence>
<name>A0A498CIA4_9GAMM</name>
<dbReference type="EMBL" id="RCDC01000004">
    <property type="protein sequence ID" value="RLK56703.1"/>
    <property type="molecule type" value="Genomic_DNA"/>
</dbReference>
<dbReference type="AlphaFoldDB" id="A0A498CIA4"/>
<evidence type="ECO:0000256" key="1">
    <source>
        <dbReference type="SAM" id="Phobius"/>
    </source>
</evidence>
<evidence type="ECO:0008006" key="4">
    <source>
        <dbReference type="Google" id="ProtNLM"/>
    </source>
</evidence>
<proteinExistence type="predicted"/>
<evidence type="ECO:0000313" key="2">
    <source>
        <dbReference type="EMBL" id="RLK56703.1"/>
    </source>
</evidence>